<dbReference type="RefSeq" id="WP_052653147.1">
    <property type="nucleotide sequence ID" value="NZ_CCXS01000001.1"/>
</dbReference>
<dbReference type="OrthoDB" id="9768187at2"/>
<evidence type="ECO:0000256" key="4">
    <source>
        <dbReference type="ARBA" id="ARBA00022989"/>
    </source>
</evidence>
<protein>
    <submittedName>
        <fullName evidence="7">Rod shape-determining protein RodA</fullName>
    </submittedName>
</protein>
<dbReference type="Proteomes" id="UP000043699">
    <property type="component" value="Unassembled WGS sequence"/>
</dbReference>
<dbReference type="GO" id="GO:0015648">
    <property type="term" value="F:lipid-linked peptidoglycan transporter activity"/>
    <property type="evidence" value="ECO:0007669"/>
    <property type="project" value="TreeGrafter"/>
</dbReference>
<dbReference type="Pfam" id="PF01098">
    <property type="entry name" value="FTSW_RODA_SPOVE"/>
    <property type="match status" value="1"/>
</dbReference>
<feature type="transmembrane region" description="Helical" evidence="6">
    <location>
        <begin position="76"/>
        <end position="94"/>
    </location>
</feature>
<feature type="transmembrane region" description="Helical" evidence="6">
    <location>
        <begin position="173"/>
        <end position="193"/>
    </location>
</feature>
<dbReference type="PANTHER" id="PTHR30474">
    <property type="entry name" value="CELL CYCLE PROTEIN"/>
    <property type="match status" value="1"/>
</dbReference>
<accession>A0A098EQB2</accession>
<feature type="transmembrane region" description="Helical" evidence="6">
    <location>
        <begin position="324"/>
        <end position="346"/>
    </location>
</feature>
<dbReference type="GO" id="GO:0032153">
    <property type="term" value="C:cell division site"/>
    <property type="evidence" value="ECO:0007669"/>
    <property type="project" value="TreeGrafter"/>
</dbReference>
<dbReference type="PANTHER" id="PTHR30474:SF1">
    <property type="entry name" value="PEPTIDOGLYCAN GLYCOSYLTRANSFERASE MRDB"/>
    <property type="match status" value="1"/>
</dbReference>
<feature type="transmembrane region" description="Helical" evidence="6">
    <location>
        <begin position="292"/>
        <end position="312"/>
    </location>
</feature>
<keyword evidence="2 6" id="KW-0812">Transmembrane</keyword>
<evidence type="ECO:0000313" key="8">
    <source>
        <dbReference type="Proteomes" id="UP000043699"/>
    </source>
</evidence>
<feature type="transmembrane region" description="Helical" evidence="6">
    <location>
        <begin position="200"/>
        <end position="217"/>
    </location>
</feature>
<dbReference type="GO" id="GO:0005886">
    <property type="term" value="C:plasma membrane"/>
    <property type="evidence" value="ECO:0007669"/>
    <property type="project" value="TreeGrafter"/>
</dbReference>
<dbReference type="GO" id="GO:0051301">
    <property type="term" value="P:cell division"/>
    <property type="evidence" value="ECO:0007669"/>
    <property type="project" value="InterPro"/>
</dbReference>
<evidence type="ECO:0000313" key="7">
    <source>
        <dbReference type="EMBL" id="CEG23987.1"/>
    </source>
</evidence>
<dbReference type="AlphaFoldDB" id="A0A098EQB2"/>
<feature type="transmembrane region" description="Helical" evidence="6">
    <location>
        <begin position="106"/>
        <end position="128"/>
    </location>
</feature>
<feature type="transmembrane region" description="Helical" evidence="6">
    <location>
        <begin position="358"/>
        <end position="377"/>
    </location>
</feature>
<evidence type="ECO:0000256" key="3">
    <source>
        <dbReference type="ARBA" id="ARBA00022960"/>
    </source>
</evidence>
<feature type="transmembrane region" description="Helical" evidence="6">
    <location>
        <begin position="43"/>
        <end position="64"/>
    </location>
</feature>
<keyword evidence="3" id="KW-0133">Cell shape</keyword>
<dbReference type="EMBL" id="CCXS01000001">
    <property type="protein sequence ID" value="CEG23987.1"/>
    <property type="molecule type" value="Genomic_DNA"/>
</dbReference>
<name>A0A098EQB2_9BACL</name>
<keyword evidence="4 6" id="KW-1133">Transmembrane helix</keyword>
<comment type="subcellular location">
    <subcellularLocation>
        <location evidence="1">Membrane</location>
        <topology evidence="1">Multi-pass membrane protein</topology>
    </subcellularLocation>
</comment>
<evidence type="ECO:0000256" key="1">
    <source>
        <dbReference type="ARBA" id="ARBA00004141"/>
    </source>
</evidence>
<dbReference type="GO" id="GO:0008360">
    <property type="term" value="P:regulation of cell shape"/>
    <property type="evidence" value="ECO:0007669"/>
    <property type="project" value="UniProtKB-KW"/>
</dbReference>
<dbReference type="STRING" id="1499687.BN1080_03005"/>
<proteinExistence type="predicted"/>
<keyword evidence="5 6" id="KW-0472">Membrane</keyword>
<dbReference type="InterPro" id="IPR001182">
    <property type="entry name" value="FtsW/RodA"/>
</dbReference>
<feature type="transmembrane region" description="Helical" evidence="6">
    <location>
        <begin position="149"/>
        <end position="167"/>
    </location>
</feature>
<keyword evidence="8" id="KW-1185">Reference proteome</keyword>
<organism evidence="7 8">
    <name type="scientific">Planococcus massiliensis</name>
    <dbReference type="NCBI Taxonomy" id="1499687"/>
    <lineage>
        <taxon>Bacteria</taxon>
        <taxon>Bacillati</taxon>
        <taxon>Bacillota</taxon>
        <taxon>Bacilli</taxon>
        <taxon>Bacillales</taxon>
        <taxon>Caryophanaceae</taxon>
        <taxon>Planococcus</taxon>
    </lineage>
</organism>
<reference evidence="7 8" key="1">
    <citation type="submission" date="2014-09" db="EMBL/GenBank/DDBJ databases">
        <authorList>
            <person name="Urmite Genomes Urmite Genomes"/>
        </authorList>
    </citation>
    <scope>NUCLEOTIDE SEQUENCE [LARGE SCALE GENOMIC DNA]</scope>
    <source>
        <strain evidence="7 8">ES2</strain>
    </source>
</reference>
<evidence type="ECO:0000256" key="6">
    <source>
        <dbReference type="SAM" id="Phobius"/>
    </source>
</evidence>
<gene>
    <name evidence="7" type="primary">rodA</name>
    <name evidence="7" type="ORF">BN1080_03005</name>
</gene>
<sequence>MQTNKSFADRIDWPLAFILFLFFVVSLMAISSAQTAGIYPTNFVPRQAVFYVVSIGMISVLMYFDSDQYKKMAYYLYGFGIFLLFVLMISPSGPGQIAEPVNGAQAWFHTPVVNLQPAEFMKTFYILAMAKMISAHHEKNPLKTLKTDFVLLGKIGVMLFIPLAFIMTQPDLGTALVFIAITLALIVVAGISWKIILPSFGGVAVIGGTLLWMAVYMQDFLSNALGIKPYALARIYTWLDPYEYADTDGYNLIAAMNAIGSGEVFGKGFQGREVYVPENHTDFIFTVISEDFGFIGASAVIILFFMLIYHLTKITLELKDTFSTYVCAGIIAMITFHVFQNIGMTIQILPITGIPLPFISYGGSSLIGNMLALGIVFSMKFHHKTYMFGNEKEAE</sequence>
<evidence type="ECO:0000256" key="5">
    <source>
        <dbReference type="ARBA" id="ARBA00023136"/>
    </source>
</evidence>
<evidence type="ECO:0000256" key="2">
    <source>
        <dbReference type="ARBA" id="ARBA00022692"/>
    </source>
</evidence>